<dbReference type="PANTHER" id="PTHR18949:SF1">
    <property type="entry name" value="LYMPHOCYTE-SPECIFIC PROTEIN 1"/>
    <property type="match status" value="1"/>
</dbReference>
<evidence type="ECO:0000313" key="2">
    <source>
        <dbReference type="Ensembl" id="ENSCSEP00000014225.1"/>
    </source>
</evidence>
<proteinExistence type="predicted"/>
<protein>
    <recommendedName>
        <fullName evidence="4">Lymphocyte specific protein 1 a</fullName>
    </recommendedName>
</protein>
<dbReference type="InterPro" id="IPR006018">
    <property type="entry name" value="Caldesmon_LSP"/>
</dbReference>
<feature type="region of interest" description="Disordered" evidence="1">
    <location>
        <begin position="277"/>
        <end position="327"/>
    </location>
</feature>
<reference evidence="2" key="1">
    <citation type="submission" date="2025-08" db="UniProtKB">
        <authorList>
            <consortium name="Ensembl"/>
        </authorList>
    </citation>
    <scope>IDENTIFICATION</scope>
</reference>
<sequence length="551" mass="62333">MSESIKRRSSSRQLLQNLIRVTAQRSQEDAEEVERERRRRARERQRGEESPSWPVPNSDDDLTINIELDTELKPCCSLVLDEDEGFSDWSHRLENRNEQEVQNICRAGKLSLQDPQWKPGPVEEKQQGKEEWQQPEGSIRSQENSSRTMETVPGPRDVLYLDSDKQMSGKEKEIKSLQTSSVAQLHDTRLQHSSGRPADSRSYLVAETMGPCAWSCRVDEEVQQEDLKEVVEKLQLTLQTDWSTDSLKKPNSNNSPEEELLFTHEQRKEHLLRVQQRHMDEEREELEAKRGEEEGHKTSEKELRGSTERKSEEVNRGSGVSPCSVESPESLNCYGPMSPTFKKLLVQFYPDEINSKVSTDGKCKIIERTESLRRSTNTNIKKTPSPVTVSKIDKKLEQYTHAIELCSKEARLGGQVLTDMMSPTEPIASKKNLFEVGDAWNQNMGPVTASKDADGIKVGVSDLINQWMKGGEDGNTCISPSKPAEIKPGGVLNKKNLWESFGDIISPGTNEKEISLGKKYKFVVTGHGKYEKVDDSSSEATNCGSDFFEDL</sequence>
<dbReference type="GO" id="GO:0003779">
    <property type="term" value="F:actin binding"/>
    <property type="evidence" value="ECO:0007669"/>
    <property type="project" value="UniProtKB-ARBA"/>
</dbReference>
<dbReference type="GeneTree" id="ENSGT00940000153901"/>
<dbReference type="InParanoid" id="A0A3P8VP56"/>
<evidence type="ECO:0008006" key="4">
    <source>
        <dbReference type="Google" id="ProtNLM"/>
    </source>
</evidence>
<accession>A0A3P8VP56</accession>
<feature type="compositionally biased region" description="Basic and acidic residues" evidence="1">
    <location>
        <begin position="277"/>
        <end position="315"/>
    </location>
</feature>
<dbReference type="PANTHER" id="PTHR18949">
    <property type="entry name" value="CALDESMON"/>
    <property type="match status" value="1"/>
</dbReference>
<name>A0A3P8VP56_CYNSE</name>
<dbReference type="Ensembl" id="ENSCSET00000014392.1">
    <property type="protein sequence ID" value="ENSCSEP00000014225.1"/>
    <property type="gene ID" value="ENSCSEG00000009154.1"/>
</dbReference>
<feature type="region of interest" description="Disordered" evidence="1">
    <location>
        <begin position="18"/>
        <end position="61"/>
    </location>
</feature>
<evidence type="ECO:0000313" key="3">
    <source>
        <dbReference type="Proteomes" id="UP000265120"/>
    </source>
</evidence>
<feature type="region of interest" description="Disordered" evidence="1">
    <location>
        <begin position="111"/>
        <end position="157"/>
    </location>
</feature>
<dbReference type="AlphaFoldDB" id="A0A3P8VP56"/>
<evidence type="ECO:0000256" key="1">
    <source>
        <dbReference type="SAM" id="MobiDB-lite"/>
    </source>
</evidence>
<reference evidence="2" key="2">
    <citation type="submission" date="2025-09" db="UniProtKB">
        <authorList>
            <consortium name="Ensembl"/>
        </authorList>
    </citation>
    <scope>IDENTIFICATION</scope>
</reference>
<dbReference type="Proteomes" id="UP000265120">
    <property type="component" value="Unassembled WGS sequence"/>
</dbReference>
<feature type="compositionally biased region" description="Polar residues" evidence="1">
    <location>
        <begin position="139"/>
        <end position="149"/>
    </location>
</feature>
<keyword evidence="3" id="KW-1185">Reference proteome</keyword>
<dbReference type="Pfam" id="PF02029">
    <property type="entry name" value="Caldesmon"/>
    <property type="match status" value="1"/>
</dbReference>
<feature type="compositionally biased region" description="Basic and acidic residues" evidence="1">
    <location>
        <begin position="121"/>
        <end position="132"/>
    </location>
</feature>
<organism evidence="2 3">
    <name type="scientific">Cynoglossus semilaevis</name>
    <name type="common">Tongue sole</name>
    <dbReference type="NCBI Taxonomy" id="244447"/>
    <lineage>
        <taxon>Eukaryota</taxon>
        <taxon>Metazoa</taxon>
        <taxon>Chordata</taxon>
        <taxon>Craniata</taxon>
        <taxon>Vertebrata</taxon>
        <taxon>Euteleostomi</taxon>
        <taxon>Actinopterygii</taxon>
        <taxon>Neopterygii</taxon>
        <taxon>Teleostei</taxon>
        <taxon>Neoteleostei</taxon>
        <taxon>Acanthomorphata</taxon>
        <taxon>Carangaria</taxon>
        <taxon>Pleuronectiformes</taxon>
        <taxon>Pleuronectoidei</taxon>
        <taxon>Cynoglossidae</taxon>
        <taxon>Cynoglossinae</taxon>
        <taxon>Cynoglossus</taxon>
    </lineage>
</organism>